<comment type="caution">
    <text evidence="1">The sequence shown here is derived from an EMBL/GenBank/DDBJ whole genome shotgun (WGS) entry which is preliminary data.</text>
</comment>
<keyword evidence="2" id="KW-1185">Reference proteome</keyword>
<sequence length="464" mass="50564">MLEHLSIELVELIASFLDDSSLIAFRFVSRRSCRATYHLFVKRWLTTLTTDFTPQSLRRLSHISRNHDMASRVRCLRIAKCYRRGLGSGPHVPDDEADSFEEQFPRSWSGHIDLDSPQAARLRNMLLRFSNCSEFCLTDEDEDRLWSEASPGRLNPIDICWLLLSLFSGDGNGGKRLEVRRFEVQLDKGPVEEVHGWSPSSEHVHRSLLGRSSWAQTLQQLSMSWQFGHSLFNEVLLPSISSAANLKSLTLSHPRPDDIHAFFTGLACAPPGQSPALSELKLVDCALDSPAAFISAIARVQTTIESIWIERAVLAQDGGIRDVLELLATTTTLELPALRCITVADCYRVFFCPLLSDQRAREQCGGDGLFQFTLGASRNRIRVNGVRYCRSGGGGGGGGVGGDMGLALSALGRACYTLGPPMTDDFGSDAPGASLPLVSSPAGAIAAAAAVARTQAGLVVAKFT</sequence>
<dbReference type="EMBL" id="JAGTJQ010000001">
    <property type="protein sequence ID" value="KAH7040624.1"/>
    <property type="molecule type" value="Genomic_DNA"/>
</dbReference>
<organism evidence="1 2">
    <name type="scientific">Microdochium trichocladiopsis</name>
    <dbReference type="NCBI Taxonomy" id="1682393"/>
    <lineage>
        <taxon>Eukaryota</taxon>
        <taxon>Fungi</taxon>
        <taxon>Dikarya</taxon>
        <taxon>Ascomycota</taxon>
        <taxon>Pezizomycotina</taxon>
        <taxon>Sordariomycetes</taxon>
        <taxon>Xylariomycetidae</taxon>
        <taxon>Xylariales</taxon>
        <taxon>Microdochiaceae</taxon>
        <taxon>Microdochium</taxon>
    </lineage>
</organism>
<dbReference type="GeneID" id="70181880"/>
<evidence type="ECO:0008006" key="3">
    <source>
        <dbReference type="Google" id="ProtNLM"/>
    </source>
</evidence>
<proteinExistence type="predicted"/>
<evidence type="ECO:0000313" key="1">
    <source>
        <dbReference type="EMBL" id="KAH7040624.1"/>
    </source>
</evidence>
<name>A0A9P8YHR7_9PEZI</name>
<dbReference type="AlphaFoldDB" id="A0A9P8YHR7"/>
<dbReference type="Proteomes" id="UP000756346">
    <property type="component" value="Unassembled WGS sequence"/>
</dbReference>
<reference evidence="1" key="1">
    <citation type="journal article" date="2021" name="Nat. Commun.">
        <title>Genetic determinants of endophytism in the Arabidopsis root mycobiome.</title>
        <authorList>
            <person name="Mesny F."/>
            <person name="Miyauchi S."/>
            <person name="Thiergart T."/>
            <person name="Pickel B."/>
            <person name="Atanasova L."/>
            <person name="Karlsson M."/>
            <person name="Huettel B."/>
            <person name="Barry K.W."/>
            <person name="Haridas S."/>
            <person name="Chen C."/>
            <person name="Bauer D."/>
            <person name="Andreopoulos W."/>
            <person name="Pangilinan J."/>
            <person name="LaButti K."/>
            <person name="Riley R."/>
            <person name="Lipzen A."/>
            <person name="Clum A."/>
            <person name="Drula E."/>
            <person name="Henrissat B."/>
            <person name="Kohler A."/>
            <person name="Grigoriev I.V."/>
            <person name="Martin F.M."/>
            <person name="Hacquard S."/>
        </authorList>
    </citation>
    <scope>NUCLEOTIDE SEQUENCE</scope>
    <source>
        <strain evidence="1">MPI-CAGE-CH-0230</strain>
    </source>
</reference>
<gene>
    <name evidence="1" type="ORF">B0I36DRAFT_311124</name>
</gene>
<accession>A0A9P8YHR7</accession>
<protein>
    <recommendedName>
        <fullName evidence="3">F-box domain-containing protein</fullName>
    </recommendedName>
</protein>
<dbReference type="OrthoDB" id="5279008at2759"/>
<dbReference type="RefSeq" id="XP_046018679.1">
    <property type="nucleotide sequence ID" value="XM_046152334.1"/>
</dbReference>
<evidence type="ECO:0000313" key="2">
    <source>
        <dbReference type="Proteomes" id="UP000756346"/>
    </source>
</evidence>